<gene>
    <name evidence="2" type="ORF">HKI87_04g27960</name>
</gene>
<evidence type="ECO:0000256" key="1">
    <source>
        <dbReference type="SAM" id="SignalP"/>
    </source>
</evidence>
<keyword evidence="3" id="KW-1185">Reference proteome</keyword>
<reference evidence="2 3" key="1">
    <citation type="submission" date="2024-03" db="EMBL/GenBank/DDBJ databases">
        <title>Complete genome sequence of the green alga Chloropicon roscoffensis RCC1871.</title>
        <authorList>
            <person name="Lemieux C."/>
            <person name="Pombert J.-F."/>
            <person name="Otis C."/>
            <person name="Turmel M."/>
        </authorList>
    </citation>
    <scope>NUCLEOTIDE SEQUENCE [LARGE SCALE GENOMIC DNA]</scope>
    <source>
        <strain evidence="2 3">RCC1871</strain>
    </source>
</reference>
<proteinExistence type="predicted"/>
<dbReference type="Proteomes" id="UP001472866">
    <property type="component" value="Chromosome 04"/>
</dbReference>
<dbReference type="Gene3D" id="3.10.450.50">
    <property type="match status" value="1"/>
</dbReference>
<evidence type="ECO:0000313" key="2">
    <source>
        <dbReference type="EMBL" id="WZN61261.1"/>
    </source>
</evidence>
<sequence length="326" mass="36134">MANRTENRAKMATFVAIACLAALCAFGRAEAARDAPFRGLGHGVVAPPDPRSLVETLQQNYTELYDQHDFSGLASMYCEHSYNLVDGQNDYATIVAQNMLPSYFQNQYMNNGVRQINTTVDYVAQESATVIHEVGSTHYPMSTRLPGKYYIRWKLCDKMNRWVIDIHIMSLSLQFDPSDLSAIPSAGPDPIGHIMAADNMITHAYEAENFDVIGQYYADTGKLLPLTIIQGFTVGRKPITAYWTGMSVARHVMDLTISMVSVTPDAVNPAVAYELGLASFTVSIDPPKRQLYFRRWTNSLPDGTGNWTIDLDITPVDGKTPPTPPP</sequence>
<accession>A0AAX4P611</accession>
<organism evidence="2 3">
    <name type="scientific">Chloropicon roscoffensis</name>
    <dbReference type="NCBI Taxonomy" id="1461544"/>
    <lineage>
        <taxon>Eukaryota</taxon>
        <taxon>Viridiplantae</taxon>
        <taxon>Chlorophyta</taxon>
        <taxon>Chloropicophyceae</taxon>
        <taxon>Chloropicales</taxon>
        <taxon>Chloropicaceae</taxon>
        <taxon>Chloropicon</taxon>
    </lineage>
</organism>
<dbReference type="EMBL" id="CP151504">
    <property type="protein sequence ID" value="WZN61261.1"/>
    <property type="molecule type" value="Genomic_DNA"/>
</dbReference>
<dbReference type="AlphaFoldDB" id="A0AAX4P611"/>
<name>A0AAX4P611_9CHLO</name>
<feature type="signal peptide" evidence="1">
    <location>
        <begin position="1"/>
        <end position="31"/>
    </location>
</feature>
<keyword evidence="1" id="KW-0732">Signal</keyword>
<feature type="chain" id="PRO_5043769246" description="SnoaL-like domain-containing protein" evidence="1">
    <location>
        <begin position="32"/>
        <end position="326"/>
    </location>
</feature>
<evidence type="ECO:0008006" key="4">
    <source>
        <dbReference type="Google" id="ProtNLM"/>
    </source>
</evidence>
<protein>
    <recommendedName>
        <fullName evidence="4">SnoaL-like domain-containing protein</fullName>
    </recommendedName>
</protein>
<evidence type="ECO:0000313" key="3">
    <source>
        <dbReference type="Proteomes" id="UP001472866"/>
    </source>
</evidence>